<dbReference type="PANTHER" id="PTHR35004">
    <property type="entry name" value="TRANSPOSASE RV3428C-RELATED"/>
    <property type="match status" value="1"/>
</dbReference>
<dbReference type="PANTHER" id="PTHR35004:SF7">
    <property type="entry name" value="INTEGRASE PROTEIN"/>
    <property type="match status" value="1"/>
</dbReference>
<feature type="compositionally biased region" description="Basic residues" evidence="1">
    <location>
        <begin position="430"/>
        <end position="440"/>
    </location>
</feature>
<dbReference type="EMBL" id="CP098242">
    <property type="protein sequence ID" value="WAW10075.1"/>
    <property type="molecule type" value="Genomic_DNA"/>
</dbReference>
<dbReference type="Pfam" id="PF13565">
    <property type="entry name" value="HTH_32"/>
    <property type="match status" value="1"/>
</dbReference>
<evidence type="ECO:0000313" key="3">
    <source>
        <dbReference type="EMBL" id="WAW09747.1"/>
    </source>
</evidence>
<dbReference type="InterPro" id="IPR047797">
    <property type="entry name" value="ISNCY_transpos"/>
</dbReference>
<dbReference type="NCBIfam" id="NF033594">
    <property type="entry name" value="transpos_ISNCY_2"/>
    <property type="match status" value="1"/>
</dbReference>
<dbReference type="GO" id="GO:0003676">
    <property type="term" value="F:nucleic acid binding"/>
    <property type="evidence" value="ECO:0007669"/>
    <property type="project" value="InterPro"/>
</dbReference>
<dbReference type="SUPFAM" id="SSF46689">
    <property type="entry name" value="Homeodomain-like"/>
    <property type="match status" value="1"/>
</dbReference>
<dbReference type="PROSITE" id="PS50994">
    <property type="entry name" value="INTEGRASE"/>
    <property type="match status" value="1"/>
</dbReference>
<feature type="region of interest" description="Disordered" evidence="1">
    <location>
        <begin position="410"/>
        <end position="446"/>
    </location>
</feature>
<evidence type="ECO:0000259" key="2">
    <source>
        <dbReference type="PROSITE" id="PS50994"/>
    </source>
</evidence>
<dbReference type="EMBL" id="CP098242">
    <property type="protein sequence ID" value="WAW09747.1"/>
    <property type="molecule type" value="Genomic_DNA"/>
</dbReference>
<dbReference type="GO" id="GO:0015074">
    <property type="term" value="P:DNA integration"/>
    <property type="evidence" value="ECO:0007669"/>
    <property type="project" value="InterPro"/>
</dbReference>
<dbReference type="InterPro" id="IPR009057">
    <property type="entry name" value="Homeodomain-like_sf"/>
</dbReference>
<protein>
    <submittedName>
        <fullName evidence="3">ISNCY family transposase</fullName>
    </submittedName>
</protein>
<accession>A0A9E9P2C2</accession>
<organism evidence="3 5">
    <name type="scientific">Oxalobacter vibrioformis</name>
    <dbReference type="NCBI Taxonomy" id="933080"/>
    <lineage>
        <taxon>Bacteria</taxon>
        <taxon>Pseudomonadati</taxon>
        <taxon>Pseudomonadota</taxon>
        <taxon>Betaproteobacteria</taxon>
        <taxon>Burkholderiales</taxon>
        <taxon>Oxalobacteraceae</taxon>
        <taxon>Oxalobacter</taxon>
    </lineage>
</organism>
<dbReference type="KEGG" id="ovb:NB640_11040"/>
<name>A0A9E9P2C2_9BURK</name>
<gene>
    <name evidence="3" type="ORF">NB640_11040</name>
    <name evidence="4" type="ORF">NB640_12805</name>
</gene>
<dbReference type="SUPFAM" id="SSF53098">
    <property type="entry name" value="Ribonuclease H-like"/>
    <property type="match status" value="1"/>
</dbReference>
<dbReference type="AlphaFoldDB" id="A0A9E9P2C2"/>
<dbReference type="Proteomes" id="UP001156215">
    <property type="component" value="Chromosome"/>
</dbReference>
<evidence type="ECO:0000313" key="4">
    <source>
        <dbReference type="EMBL" id="WAW10075.1"/>
    </source>
</evidence>
<keyword evidence="5" id="KW-1185">Reference proteome</keyword>
<evidence type="ECO:0000313" key="5">
    <source>
        <dbReference type="Proteomes" id="UP001156215"/>
    </source>
</evidence>
<feature type="domain" description="Integrase catalytic" evidence="2">
    <location>
        <begin position="133"/>
        <end position="318"/>
    </location>
</feature>
<proteinExistence type="predicted"/>
<dbReference type="KEGG" id="ovb:NB640_12805"/>
<reference evidence="3" key="1">
    <citation type="journal article" date="2022" name="Front. Microbiol.">
        <title>New perspectives on an old grouping: The genomic and phenotypic variability of Oxalobacter formigenes and the implications for calcium oxalate stone prevention.</title>
        <authorList>
            <person name="Chmiel J.A."/>
            <person name="Carr C."/>
            <person name="Stuivenberg G.A."/>
            <person name="Venema R."/>
            <person name="Chanyi R.M."/>
            <person name="Al K.F."/>
            <person name="Giguere D."/>
            <person name="Say H."/>
            <person name="Akouris P.P."/>
            <person name="Dominguez Romero S.A."/>
            <person name="Kwong A."/>
            <person name="Tai V."/>
            <person name="Koval S.F."/>
            <person name="Razvi H."/>
            <person name="Bjazevic J."/>
            <person name="Burton J.P."/>
        </authorList>
    </citation>
    <scope>NUCLEOTIDE SEQUENCE</scope>
    <source>
        <strain evidence="3">WoOx3</strain>
    </source>
</reference>
<dbReference type="Gene3D" id="3.30.420.10">
    <property type="entry name" value="Ribonuclease H-like superfamily/Ribonuclease H"/>
    <property type="match status" value="1"/>
</dbReference>
<dbReference type="InterPro" id="IPR001584">
    <property type="entry name" value="Integrase_cat-core"/>
</dbReference>
<evidence type="ECO:0000256" key="1">
    <source>
        <dbReference type="SAM" id="MobiDB-lite"/>
    </source>
</evidence>
<dbReference type="RefSeq" id="WP_269308751.1">
    <property type="nucleotide sequence ID" value="NZ_CP098242.1"/>
</dbReference>
<sequence length="459" mass="53499">MRNVSEIITVSMQEINRLKTIQAIIDRHMTTSIAANRLGLSDRQVRRLVERYRDEGSYGLISKKRGKPSNNQLPGELKEMALKIIRDHYHDFGPTLACEKLADTHGIHLAKETVRRLMMRSGIWIPRKMRTPKIQQPRYRRACLGELIQIDGSDHRWFENRAPACTLLVYVDDATSRLMHLHFTRSESTLSYYVATRQYVEKHGKPMAFYSDKASVFHVNKKQATSGKGHTHFGRALYELNIEGFCAHTCQAKGRVERAHQTLQDRLVKELRLKKIKTLEEANAYAEEFIQIYNMKFAKEPRHSNDAHRPLRDDEDLDLIFTWREQRCVSKRLTIQYDKKLYLFEDNETTRRLIGHYIDVYHYPDGRIEPRANNTPLPFVIYDRLSEIDQGAIVENKRLGHVLQLAQAVQEKRENRRSQAGPTSIEAPRRRGKTPGKKSQRALDDNDVLEAWQQLQQCA</sequence>
<dbReference type="InterPro" id="IPR012337">
    <property type="entry name" value="RNaseH-like_sf"/>
</dbReference>
<dbReference type="InterPro" id="IPR036397">
    <property type="entry name" value="RNaseH_sf"/>
</dbReference>